<sequence length="227" mass="25364">MERYLFLNKFNVTLHIEKCTPLNIIRANPFLLIYRGNESPASSEHRNSMQTIGCICQEKRKISGKHADLRYYYGSIEVACLEIGLVDSGSHGTKELNEVGIKAPIMMKSEALQISQQYGINMSGIKTVGFMIYGLNLTDLLVNFEGLMSLVTRLKRLCLPETVADTPRLFPLVLKLVFNAVQIVKGTINTIKEASTSVCLDNDNDLPFPLLFVMSAATKEKLLKMIS</sequence>
<dbReference type="VEuPathDB" id="FungiDB:BCV72DRAFT_339727"/>
<dbReference type="Proteomes" id="UP000242414">
    <property type="component" value="Unassembled WGS sequence"/>
</dbReference>
<evidence type="ECO:0000313" key="1">
    <source>
        <dbReference type="EMBL" id="ORE00973.1"/>
    </source>
</evidence>
<protein>
    <submittedName>
        <fullName evidence="1">Uncharacterized protein</fullName>
    </submittedName>
</protein>
<dbReference type="EMBL" id="KV922208">
    <property type="protein sequence ID" value="ORE00973.1"/>
    <property type="molecule type" value="Genomic_DNA"/>
</dbReference>
<dbReference type="AlphaFoldDB" id="A0A1X0QMI4"/>
<organism evidence="1">
    <name type="scientific">Rhizopus microsporus var. microsporus</name>
    <dbReference type="NCBI Taxonomy" id="86635"/>
    <lineage>
        <taxon>Eukaryota</taxon>
        <taxon>Fungi</taxon>
        <taxon>Fungi incertae sedis</taxon>
        <taxon>Mucoromycota</taxon>
        <taxon>Mucoromycotina</taxon>
        <taxon>Mucoromycetes</taxon>
        <taxon>Mucorales</taxon>
        <taxon>Mucorineae</taxon>
        <taxon>Rhizopodaceae</taxon>
        <taxon>Rhizopus</taxon>
    </lineage>
</organism>
<reference evidence="1" key="1">
    <citation type="journal article" date="2016" name="Proc. Natl. Acad. Sci. U.S.A.">
        <title>Lipid metabolic changes in an early divergent fungus govern the establishment of a mutualistic symbiosis with endobacteria.</title>
        <authorList>
            <person name="Lastovetsky O.A."/>
            <person name="Gaspar M.L."/>
            <person name="Mondo S.J."/>
            <person name="LaButti K.M."/>
            <person name="Sandor L."/>
            <person name="Grigoriev I.V."/>
            <person name="Henry S.A."/>
            <person name="Pawlowska T.E."/>
        </authorList>
    </citation>
    <scope>NUCLEOTIDE SEQUENCE [LARGE SCALE GENOMIC DNA]</scope>
    <source>
        <strain evidence="1">ATCC 52814</strain>
    </source>
</reference>
<gene>
    <name evidence="1" type="ORF">BCV72DRAFT_339727</name>
</gene>
<dbReference type="OrthoDB" id="2271149at2759"/>
<name>A0A1X0QMI4_RHIZD</name>
<accession>A0A1X0QMI4</accession>
<proteinExistence type="predicted"/>